<accession>A0A8J3NUY4</accession>
<reference evidence="1 2" key="1">
    <citation type="submission" date="2021-01" db="EMBL/GenBank/DDBJ databases">
        <title>Whole genome shotgun sequence of Catellatospora chokoriensis NBRC 107358.</title>
        <authorList>
            <person name="Komaki H."/>
            <person name="Tamura T."/>
        </authorList>
    </citation>
    <scope>NUCLEOTIDE SEQUENCE [LARGE SCALE GENOMIC DNA]</scope>
    <source>
        <strain evidence="1 2">NBRC 107358</strain>
    </source>
</reference>
<dbReference type="AlphaFoldDB" id="A0A8J3NUY4"/>
<organism evidence="1 2">
    <name type="scientific">Catellatospora chokoriensis</name>
    <dbReference type="NCBI Taxonomy" id="310353"/>
    <lineage>
        <taxon>Bacteria</taxon>
        <taxon>Bacillati</taxon>
        <taxon>Actinomycetota</taxon>
        <taxon>Actinomycetes</taxon>
        <taxon>Micromonosporales</taxon>
        <taxon>Micromonosporaceae</taxon>
        <taxon>Catellatospora</taxon>
    </lineage>
</organism>
<dbReference type="InterPro" id="IPR012340">
    <property type="entry name" value="NA-bd_OB-fold"/>
</dbReference>
<dbReference type="Gene3D" id="2.40.50.140">
    <property type="entry name" value="Nucleic acid-binding proteins"/>
    <property type="match status" value="1"/>
</dbReference>
<protein>
    <submittedName>
        <fullName evidence="1">Uncharacterized protein</fullName>
    </submittedName>
</protein>
<dbReference type="EMBL" id="BONG01000061">
    <property type="protein sequence ID" value="GIF93373.1"/>
    <property type="molecule type" value="Genomic_DNA"/>
</dbReference>
<sequence>MGAKQRAERERWARYDAQEWVVLGSGESGQEAWAQATRTLTEMRIATPVVAGRPVGGSIVGFTGAIRVDLLCGRGSGIARISARPEDLAQAARLVRGTVRSWHPDEGWGVLDAPQTPGGCWVHYRHLGLRGYGYLAPGTAVDFAWEAAEQDGFAYRALVVAYAQD</sequence>
<dbReference type="Proteomes" id="UP000619293">
    <property type="component" value="Unassembled WGS sequence"/>
</dbReference>
<comment type="caution">
    <text evidence="1">The sequence shown here is derived from an EMBL/GenBank/DDBJ whole genome shotgun (WGS) entry which is preliminary data.</text>
</comment>
<name>A0A8J3NUY4_9ACTN</name>
<gene>
    <name evidence="1" type="ORF">Cch02nite_68170</name>
</gene>
<evidence type="ECO:0000313" key="1">
    <source>
        <dbReference type="EMBL" id="GIF93373.1"/>
    </source>
</evidence>
<dbReference type="SUPFAM" id="SSF50249">
    <property type="entry name" value="Nucleic acid-binding proteins"/>
    <property type="match status" value="1"/>
</dbReference>
<evidence type="ECO:0000313" key="2">
    <source>
        <dbReference type="Proteomes" id="UP000619293"/>
    </source>
</evidence>
<dbReference type="RefSeq" id="WP_203736650.1">
    <property type="nucleotide sequence ID" value="NZ_BAAALB010000056.1"/>
</dbReference>
<proteinExistence type="predicted"/>
<keyword evidence="2" id="KW-1185">Reference proteome</keyword>